<proteinExistence type="predicted"/>
<dbReference type="AlphaFoldDB" id="A0A3B0SM32"/>
<reference evidence="1" key="1">
    <citation type="submission" date="2018-06" db="EMBL/GenBank/DDBJ databases">
        <authorList>
            <person name="Zhirakovskaya E."/>
        </authorList>
    </citation>
    <scope>NUCLEOTIDE SEQUENCE</scope>
</reference>
<sequence length="74" mass="8591">MKSMNPRGLYFLLSVFFRVTLEAAIFNGRLRKARKAWFATLNFELVVVDIKGDQALKQIGKQGFYYLFAVVMPR</sequence>
<evidence type="ECO:0000313" key="1">
    <source>
        <dbReference type="EMBL" id="VAV97453.1"/>
    </source>
</evidence>
<accession>A0A3B0SM32</accession>
<gene>
    <name evidence="1" type="ORF">MNBD_ALPHA07-1108</name>
</gene>
<protein>
    <submittedName>
        <fullName evidence="1">Uncharacterized protein</fullName>
    </submittedName>
</protein>
<organism evidence="1">
    <name type="scientific">hydrothermal vent metagenome</name>
    <dbReference type="NCBI Taxonomy" id="652676"/>
    <lineage>
        <taxon>unclassified sequences</taxon>
        <taxon>metagenomes</taxon>
        <taxon>ecological metagenomes</taxon>
    </lineage>
</organism>
<name>A0A3B0SM32_9ZZZZ</name>
<dbReference type="EMBL" id="UOEG01000163">
    <property type="protein sequence ID" value="VAV97453.1"/>
    <property type="molecule type" value="Genomic_DNA"/>
</dbReference>